<organism evidence="1 2">
    <name type="scientific">Paenibacillus farraposensis</name>
    <dbReference type="NCBI Taxonomy" id="2807095"/>
    <lineage>
        <taxon>Bacteria</taxon>
        <taxon>Bacillati</taxon>
        <taxon>Bacillota</taxon>
        <taxon>Bacilli</taxon>
        <taxon>Bacillales</taxon>
        <taxon>Paenibacillaceae</taxon>
        <taxon>Paenibacillus</taxon>
    </lineage>
</organism>
<keyword evidence="2" id="KW-1185">Reference proteome</keyword>
<dbReference type="Proteomes" id="UP001597340">
    <property type="component" value="Unassembled WGS sequence"/>
</dbReference>
<dbReference type="EMBL" id="JBHTNZ010000011">
    <property type="protein sequence ID" value="MFD1461893.1"/>
    <property type="molecule type" value="Genomic_DNA"/>
</dbReference>
<gene>
    <name evidence="1" type="ORF">ACFQ5D_10815</name>
</gene>
<accession>A0ABW4DDM9</accession>
<proteinExistence type="predicted"/>
<evidence type="ECO:0000313" key="2">
    <source>
        <dbReference type="Proteomes" id="UP001597340"/>
    </source>
</evidence>
<name>A0ABW4DDM9_9BACL</name>
<protein>
    <submittedName>
        <fullName evidence="1">Uncharacterized protein</fullName>
    </submittedName>
</protein>
<evidence type="ECO:0000313" key="1">
    <source>
        <dbReference type="EMBL" id="MFD1461893.1"/>
    </source>
</evidence>
<sequence length="106" mass="11684">MLDMTNQQLNVALAELTGFPADKLTPNYCNDPAASLEVQAKAIEVDAEGYVNKLTTIVDACIFWSSDCCMDPIGVTWLMTATPRERAEAAYMTLSSQDLHPLREDI</sequence>
<comment type="caution">
    <text evidence="1">The sequence shown here is derived from an EMBL/GenBank/DDBJ whole genome shotgun (WGS) entry which is preliminary data.</text>
</comment>
<reference evidence="2" key="1">
    <citation type="journal article" date="2019" name="Int. J. Syst. Evol. Microbiol.">
        <title>The Global Catalogue of Microorganisms (GCM) 10K type strain sequencing project: providing services to taxonomists for standard genome sequencing and annotation.</title>
        <authorList>
            <consortium name="The Broad Institute Genomics Platform"/>
            <consortium name="The Broad Institute Genome Sequencing Center for Infectious Disease"/>
            <person name="Wu L."/>
            <person name="Ma J."/>
        </authorList>
    </citation>
    <scope>NUCLEOTIDE SEQUENCE [LARGE SCALE GENOMIC DNA]</scope>
    <source>
        <strain evidence="2">CCM 9147</strain>
    </source>
</reference>